<keyword evidence="2" id="KW-0346">Stress response</keyword>
<dbReference type="Gene3D" id="1.10.287.110">
    <property type="entry name" value="DnaJ domain"/>
    <property type="match status" value="1"/>
</dbReference>
<dbReference type="GO" id="GO:0006260">
    <property type="term" value="P:DNA replication"/>
    <property type="evidence" value="ECO:0007669"/>
    <property type="project" value="UniProtKB-KW"/>
</dbReference>
<dbReference type="EMBL" id="VSDO01000001">
    <property type="protein sequence ID" value="TYA15431.1"/>
    <property type="molecule type" value="Genomic_DNA"/>
</dbReference>
<feature type="transmembrane region" description="Helical" evidence="4">
    <location>
        <begin position="624"/>
        <end position="641"/>
    </location>
</feature>
<evidence type="ECO:0000313" key="7">
    <source>
        <dbReference type="Proteomes" id="UP000325218"/>
    </source>
</evidence>
<evidence type="ECO:0000256" key="3">
    <source>
        <dbReference type="SAM" id="MobiDB-lite"/>
    </source>
</evidence>
<comment type="caution">
    <text evidence="6">The sequence shown here is derived from an EMBL/GenBank/DDBJ whole genome shotgun (WGS) entry which is preliminary data.</text>
</comment>
<evidence type="ECO:0000259" key="5">
    <source>
        <dbReference type="PROSITE" id="PS50076"/>
    </source>
</evidence>
<sequence>MNIWTILDLRPTEDEKQIRRAYARLLKKHHPEDDPEGYQRLREAFDEAMKLAKQSLSGMEDGIGFTDDNEEDDGEDNWGDSEDSEDTEDEYGSGEETEEDLLTSPLSRALPKLRWEPEDRLPKKSPAELVEEFMDALDDLYRNFPSRFDLSLWTGLLNSDVLWQLGSQGRLADEVLEYLEEHYFLSGEVWALLDGTFGIKERMGLDPAGFREQYPKVSDYMFRGSLAAKLGYADLLAAEEVEDHEAYLLYREDFALAMQDHKMEDARWALEKALDIFDKDTQILYLQIEFFRQVEDWGKALSACDRILGIFPEDEEIRMIRAGLLLEMDRSAEAREELDRLRQLRPRDPEVLSLSGQCCMRLNEPERARQFYMLMLELRENDMEAIVNLAKLDGYVHGLPKSNKERRSQMRRIQREWGKHSPARTVRRFGQLLLMKWMSLALIAVLHILLAITWNKHVQMPVWTYVNQWVHPPEAPLVLTADELEQLPPGSPVRLNMDKAFYTGTLELELKEKDGDGNNLISYMAQKEAEQRDLFDRLTGYICRGRIGGMSVILLTDYKQSKQIFESGSIEAEGIVREISSPALKAFKDSWAKQGNYGTLSSRDFYVNIRDGLKGSDLHRDVPVIAWFYIVALFLLYVRLIKNIIRNKRFLLYDGDTDRGNA</sequence>
<feature type="compositionally biased region" description="Acidic residues" evidence="3">
    <location>
        <begin position="67"/>
        <end position="101"/>
    </location>
</feature>
<evidence type="ECO:0000256" key="2">
    <source>
        <dbReference type="ARBA" id="ARBA00023016"/>
    </source>
</evidence>
<gene>
    <name evidence="6" type="ORF">FRY98_07355</name>
</gene>
<dbReference type="PANTHER" id="PTHR12558">
    <property type="entry name" value="CELL DIVISION CYCLE 16,23,27"/>
    <property type="match status" value="1"/>
</dbReference>
<dbReference type="Pfam" id="PF14559">
    <property type="entry name" value="TPR_19"/>
    <property type="match status" value="1"/>
</dbReference>
<dbReference type="Proteomes" id="UP000325218">
    <property type="component" value="Unassembled WGS sequence"/>
</dbReference>
<dbReference type="CDD" id="cd06257">
    <property type="entry name" value="DnaJ"/>
    <property type="match status" value="1"/>
</dbReference>
<evidence type="ECO:0000256" key="4">
    <source>
        <dbReference type="SAM" id="Phobius"/>
    </source>
</evidence>
<dbReference type="PROSITE" id="PS50076">
    <property type="entry name" value="DNAJ_2"/>
    <property type="match status" value="1"/>
</dbReference>
<dbReference type="SUPFAM" id="SSF48452">
    <property type="entry name" value="TPR-like"/>
    <property type="match status" value="2"/>
</dbReference>
<proteinExistence type="predicted"/>
<dbReference type="RefSeq" id="WP_148451021.1">
    <property type="nucleotide sequence ID" value="NZ_VSDO01000001.1"/>
</dbReference>
<dbReference type="OrthoDB" id="9816462at2"/>
<keyword evidence="4" id="KW-0812">Transmembrane</keyword>
<feature type="region of interest" description="Disordered" evidence="3">
    <location>
        <begin position="56"/>
        <end position="103"/>
    </location>
</feature>
<reference evidence="6 7" key="1">
    <citation type="submission" date="2019-08" db="EMBL/GenBank/DDBJ databases">
        <title>Genome sequencing of Paenibacillus faecis DSM 23593(T).</title>
        <authorList>
            <person name="Kook J.-K."/>
            <person name="Park S.-N."/>
            <person name="Lim Y.K."/>
        </authorList>
    </citation>
    <scope>NUCLEOTIDE SEQUENCE [LARGE SCALE GENOMIC DNA]</scope>
    <source>
        <strain evidence="6 7">DSM 23593</strain>
    </source>
</reference>
<evidence type="ECO:0000256" key="1">
    <source>
        <dbReference type="ARBA" id="ARBA00022705"/>
    </source>
</evidence>
<evidence type="ECO:0000313" key="6">
    <source>
        <dbReference type="EMBL" id="TYA15431.1"/>
    </source>
</evidence>
<keyword evidence="7" id="KW-1185">Reference proteome</keyword>
<keyword evidence="4" id="KW-0472">Membrane</keyword>
<dbReference type="PANTHER" id="PTHR12558:SF13">
    <property type="entry name" value="CELL DIVISION CYCLE PROTEIN 27 HOMOLOG"/>
    <property type="match status" value="1"/>
</dbReference>
<keyword evidence="1" id="KW-0235">DNA replication</keyword>
<organism evidence="6 7">
    <name type="scientific">Paenibacillus faecis</name>
    <dbReference type="NCBI Taxonomy" id="862114"/>
    <lineage>
        <taxon>Bacteria</taxon>
        <taxon>Bacillati</taxon>
        <taxon>Bacillota</taxon>
        <taxon>Bacilli</taxon>
        <taxon>Bacillales</taxon>
        <taxon>Paenibacillaceae</taxon>
        <taxon>Paenibacillus</taxon>
    </lineage>
</organism>
<dbReference type="InterPro" id="IPR001623">
    <property type="entry name" value="DnaJ_domain"/>
</dbReference>
<dbReference type="InterPro" id="IPR036869">
    <property type="entry name" value="J_dom_sf"/>
</dbReference>
<keyword evidence="4" id="KW-1133">Transmembrane helix</keyword>
<dbReference type="Gene3D" id="1.25.40.10">
    <property type="entry name" value="Tetratricopeptide repeat domain"/>
    <property type="match status" value="1"/>
</dbReference>
<dbReference type="InterPro" id="IPR011990">
    <property type="entry name" value="TPR-like_helical_dom_sf"/>
</dbReference>
<feature type="domain" description="J" evidence="5">
    <location>
        <begin position="2"/>
        <end position="92"/>
    </location>
</feature>
<protein>
    <submittedName>
        <fullName evidence="6">Tetratricopeptide repeat protein</fullName>
    </submittedName>
</protein>
<accession>A0A5D0CZP4</accession>
<name>A0A5D0CZP4_9BACL</name>
<dbReference type="AlphaFoldDB" id="A0A5D0CZP4"/>